<dbReference type="Gene3D" id="3.40.190.10">
    <property type="entry name" value="Periplasmic binding protein-like II"/>
    <property type="match status" value="1"/>
</dbReference>
<dbReference type="RefSeq" id="WP_224144202.1">
    <property type="nucleotide sequence ID" value="NZ_JAHBFI010000014.1"/>
</dbReference>
<dbReference type="Pfam" id="PF00496">
    <property type="entry name" value="SBP_bac_5"/>
    <property type="match status" value="1"/>
</dbReference>
<dbReference type="InterPro" id="IPR039424">
    <property type="entry name" value="SBP_5"/>
</dbReference>
<dbReference type="PANTHER" id="PTHR30290:SF9">
    <property type="entry name" value="OLIGOPEPTIDE-BINDING PROTEIN APPA"/>
    <property type="match status" value="1"/>
</dbReference>
<dbReference type="SUPFAM" id="SSF53850">
    <property type="entry name" value="Periplasmic binding protein-like II"/>
    <property type="match status" value="1"/>
</dbReference>
<comment type="caution">
    <text evidence="6">The sequence shown here is derived from an EMBL/GenBank/DDBJ whole genome shotgun (WGS) entry which is preliminary data.</text>
</comment>
<sequence length="621" mass="67752">MVSTGKKIGFGVGGLVIVAGATWALVATTSNHTSTAKAVDVGSFKGDYKNSKSAIKNGSLTVSYPGNASDPISFAGYSEFSQWSAAQDQLDPAGKNTLFYVDKDGKLTTDGPAKITVDKDAKTVTIKLRDDLKWSDGKDVTAQDVLFSLQTLATNKVAASNFTQAYTAIKGLSDYQNGKAKDISGVKLNDGKAGKQLTVSYTTLPAAVDWADGVPAYALPYHDLKDVKSKDLATSEKVTKNPLSFGPFKVASVSSDSTVKYVKNSDYWGKKPKLNTITYYVNQDQTKLENDLSKQKFDIVTKAPAYLWKDGNSNPVLSKYNNDKGYASTGYYNSNYWELYFNLGHLNSKTSENVQDRQTPLQDVNVRKAVGYAENVGDVVKKYGNGLSVTADTLVSKNESKKMFYNNSVKGYQQKSSGDIKKAGSLLEKSGYKKDSSGYYAKDGKRLSLVYLARSGNTTSEASAKAYIEAWKKAGIEVKLYQDKLVDPSTWQSIVVDGNNNNWDITDGGWSEGTVPTFDQLWSKSAPYNFGHVVSKELTQNLTDTQKATSESALIKNIKQFQKLVVDEQAYTIPTTTDIKVQLVNGRVTGWTTNFAAQQNDLYAQLGVSQSKPVTSGNPRK</sequence>
<keyword evidence="3" id="KW-0813">Transport</keyword>
<dbReference type="AlphaFoldDB" id="A0A9Q3SZ26"/>
<evidence type="ECO:0000256" key="4">
    <source>
        <dbReference type="ARBA" id="ARBA00022729"/>
    </source>
</evidence>
<keyword evidence="4" id="KW-0732">Signal</keyword>
<evidence type="ECO:0000259" key="5">
    <source>
        <dbReference type="Pfam" id="PF00496"/>
    </source>
</evidence>
<dbReference type="Gene3D" id="3.10.105.10">
    <property type="entry name" value="Dipeptide-binding Protein, Domain 3"/>
    <property type="match status" value="1"/>
</dbReference>
<dbReference type="PROSITE" id="PS01040">
    <property type="entry name" value="SBP_BACTERIAL_5"/>
    <property type="match status" value="1"/>
</dbReference>
<dbReference type="GO" id="GO:0042597">
    <property type="term" value="C:periplasmic space"/>
    <property type="evidence" value="ECO:0007669"/>
    <property type="project" value="UniProtKB-ARBA"/>
</dbReference>
<evidence type="ECO:0000256" key="1">
    <source>
        <dbReference type="ARBA" id="ARBA00004193"/>
    </source>
</evidence>
<dbReference type="GO" id="GO:1904680">
    <property type="term" value="F:peptide transmembrane transporter activity"/>
    <property type="evidence" value="ECO:0007669"/>
    <property type="project" value="TreeGrafter"/>
</dbReference>
<evidence type="ECO:0000313" key="6">
    <source>
        <dbReference type="EMBL" id="MBZ5962679.1"/>
    </source>
</evidence>
<organism evidence="6 7">
    <name type="scientific">Leuconostoc gasicomitatum</name>
    <dbReference type="NCBI Taxonomy" id="115778"/>
    <lineage>
        <taxon>Bacteria</taxon>
        <taxon>Bacillati</taxon>
        <taxon>Bacillota</taxon>
        <taxon>Bacilli</taxon>
        <taxon>Lactobacillales</taxon>
        <taxon>Lactobacillaceae</taxon>
        <taxon>Leuconostoc</taxon>
        <taxon>Leuconostoc gelidum group</taxon>
    </lineage>
</organism>
<dbReference type="GO" id="GO:0043190">
    <property type="term" value="C:ATP-binding cassette (ABC) transporter complex"/>
    <property type="evidence" value="ECO:0007669"/>
    <property type="project" value="InterPro"/>
</dbReference>
<dbReference type="InterPro" id="IPR000914">
    <property type="entry name" value="SBP_5_dom"/>
</dbReference>
<dbReference type="InterPro" id="IPR030678">
    <property type="entry name" value="Peptide/Ni-bd"/>
</dbReference>
<evidence type="ECO:0000313" key="7">
    <source>
        <dbReference type="Proteomes" id="UP000752647"/>
    </source>
</evidence>
<dbReference type="Proteomes" id="UP000752647">
    <property type="component" value="Unassembled WGS sequence"/>
</dbReference>
<feature type="domain" description="Solute-binding protein family 5" evidence="5">
    <location>
        <begin position="116"/>
        <end position="528"/>
    </location>
</feature>
<comment type="similarity">
    <text evidence="2">Belongs to the bacterial solute-binding protein 5 family.</text>
</comment>
<dbReference type="PANTHER" id="PTHR30290">
    <property type="entry name" value="PERIPLASMIC BINDING COMPONENT OF ABC TRANSPORTER"/>
    <property type="match status" value="1"/>
</dbReference>
<protein>
    <submittedName>
        <fullName evidence="6">Peptide-binding protein</fullName>
    </submittedName>
</protein>
<dbReference type="PIRSF" id="PIRSF002741">
    <property type="entry name" value="MppA"/>
    <property type="match status" value="1"/>
</dbReference>
<comment type="subcellular location">
    <subcellularLocation>
        <location evidence="1">Cell membrane</location>
        <topology evidence="1">Lipid-anchor</topology>
    </subcellularLocation>
</comment>
<proteinExistence type="inferred from homology"/>
<evidence type="ECO:0000256" key="2">
    <source>
        <dbReference type="ARBA" id="ARBA00005695"/>
    </source>
</evidence>
<gene>
    <name evidence="6" type="ORF">KIJ12_05905</name>
</gene>
<accession>A0A9Q3SZ26</accession>
<name>A0A9Q3SZ26_9LACO</name>
<dbReference type="GO" id="GO:0015833">
    <property type="term" value="P:peptide transport"/>
    <property type="evidence" value="ECO:0007669"/>
    <property type="project" value="TreeGrafter"/>
</dbReference>
<dbReference type="InterPro" id="IPR023765">
    <property type="entry name" value="SBP_5_CS"/>
</dbReference>
<reference evidence="6" key="1">
    <citation type="submission" date="2021-05" db="EMBL/GenBank/DDBJ databases">
        <title>Pangenome of Leuconostoc gelidum warrants species status for Leuconostoc gelidum subsp. gasicomitatum.</title>
        <authorList>
            <person name="Johansson P."/>
            <person name="Sade E."/>
            <person name="Hultman J."/>
            <person name="Auvinen P."/>
            <person name="Bjorkroth J."/>
        </authorList>
    </citation>
    <scope>NUCLEOTIDE SEQUENCE</scope>
    <source>
        <strain evidence="6">A.21.4</strain>
    </source>
</reference>
<dbReference type="EMBL" id="JAHBFI010000014">
    <property type="protein sequence ID" value="MBZ5962679.1"/>
    <property type="molecule type" value="Genomic_DNA"/>
</dbReference>
<evidence type="ECO:0000256" key="3">
    <source>
        <dbReference type="ARBA" id="ARBA00022448"/>
    </source>
</evidence>